<name>A0AAN9RU14_PSOTE</name>
<comment type="caution">
    <text evidence="1">The sequence shown here is derived from an EMBL/GenBank/DDBJ whole genome shotgun (WGS) entry which is preliminary data.</text>
</comment>
<organism evidence="1 2">
    <name type="scientific">Psophocarpus tetragonolobus</name>
    <name type="common">Winged bean</name>
    <name type="synonym">Dolichos tetragonolobus</name>
    <dbReference type="NCBI Taxonomy" id="3891"/>
    <lineage>
        <taxon>Eukaryota</taxon>
        <taxon>Viridiplantae</taxon>
        <taxon>Streptophyta</taxon>
        <taxon>Embryophyta</taxon>
        <taxon>Tracheophyta</taxon>
        <taxon>Spermatophyta</taxon>
        <taxon>Magnoliopsida</taxon>
        <taxon>eudicotyledons</taxon>
        <taxon>Gunneridae</taxon>
        <taxon>Pentapetalae</taxon>
        <taxon>rosids</taxon>
        <taxon>fabids</taxon>
        <taxon>Fabales</taxon>
        <taxon>Fabaceae</taxon>
        <taxon>Papilionoideae</taxon>
        <taxon>50 kb inversion clade</taxon>
        <taxon>NPAAA clade</taxon>
        <taxon>indigoferoid/millettioid clade</taxon>
        <taxon>Phaseoleae</taxon>
        <taxon>Psophocarpus</taxon>
    </lineage>
</organism>
<gene>
    <name evidence="1" type="ORF">VNO78_28626</name>
</gene>
<evidence type="ECO:0000313" key="1">
    <source>
        <dbReference type="EMBL" id="KAK7382961.1"/>
    </source>
</evidence>
<dbReference type="AlphaFoldDB" id="A0AAN9RU14"/>
<keyword evidence="2" id="KW-1185">Reference proteome</keyword>
<evidence type="ECO:0000313" key="2">
    <source>
        <dbReference type="Proteomes" id="UP001386955"/>
    </source>
</evidence>
<reference evidence="1 2" key="1">
    <citation type="submission" date="2024-01" db="EMBL/GenBank/DDBJ databases">
        <title>The genomes of 5 underutilized Papilionoideae crops provide insights into root nodulation and disease resistanc.</title>
        <authorList>
            <person name="Jiang F."/>
        </authorList>
    </citation>
    <scope>NUCLEOTIDE SEQUENCE [LARGE SCALE GENOMIC DNA]</scope>
    <source>
        <strain evidence="1">DUOXIRENSHENG_FW03</strain>
        <tissue evidence="1">Leaves</tissue>
    </source>
</reference>
<dbReference type="Proteomes" id="UP001386955">
    <property type="component" value="Unassembled WGS sequence"/>
</dbReference>
<dbReference type="EMBL" id="JAYMYS010000008">
    <property type="protein sequence ID" value="KAK7382961.1"/>
    <property type="molecule type" value="Genomic_DNA"/>
</dbReference>
<accession>A0AAN9RU14</accession>
<sequence length="86" mass="9200">MLGDSIVCVCVENRVETVKDDSPFQSSHSLAKFQLANGERDSVCVMCVQQSDCLDQKSIQEIVDHPASDCSVPESQDSCAGCGSSD</sequence>
<proteinExistence type="predicted"/>
<protein>
    <submittedName>
        <fullName evidence="1">Uncharacterized protein</fullName>
    </submittedName>
</protein>